<gene>
    <name evidence="3" type="ORF">QBC47DRAFT_366316</name>
</gene>
<sequence length="453" mass="49622">MDPFSITVGCMSLLEAVVKASTTIGTFVKNVRQARRAMEAVSRELLSLKIVLELLIEDTQDKTVVLPQTLNRQVASIVANCTIVVLDIEKCMEKYMQRNIAWASNGQEEVAQLLRGLEAHKAALELGLDTLTFHLAKEIKADTQDILHVTGHIREDTTQILAEIEKLKARLRPGTSETTESDIILQRYLEELTFLTENDPTLPKPAESSFSGSTTPSISSTISSPPRRPSNPDGLDNQPGLPAQSQSDPVPISPNGNPAVPPSAESPDPLRDLHSGPALPDIERGCSLPSNDQTSDEASGDGPAEKIDLDEDSMFDEINGQMRREAQEAPICTPIVSEDYYQIQYQPNVYSEAVFDFPRIDEEGFKSLEAMRVYQAIATPSELGELLDFPTGCQGQLRADGKQYGGPPAHPGGVQLLAVFKRSGLVARTTFLRTRCGQALLYVKTFPACVDFW</sequence>
<dbReference type="AlphaFoldDB" id="A0AAJ0FAF9"/>
<evidence type="ECO:0000256" key="1">
    <source>
        <dbReference type="SAM" id="MobiDB-lite"/>
    </source>
</evidence>
<dbReference type="EMBL" id="MU839827">
    <property type="protein sequence ID" value="KAK1760062.1"/>
    <property type="molecule type" value="Genomic_DNA"/>
</dbReference>
<comment type="caution">
    <text evidence="3">The sequence shown here is derived from an EMBL/GenBank/DDBJ whole genome shotgun (WGS) entry which is preliminary data.</text>
</comment>
<reference evidence="3" key="1">
    <citation type="submission" date="2023-06" db="EMBL/GenBank/DDBJ databases">
        <title>Genome-scale phylogeny and comparative genomics of the fungal order Sordariales.</title>
        <authorList>
            <consortium name="Lawrence Berkeley National Laboratory"/>
            <person name="Hensen N."/>
            <person name="Bonometti L."/>
            <person name="Westerberg I."/>
            <person name="Brannstrom I.O."/>
            <person name="Guillou S."/>
            <person name="Cros-Aarteil S."/>
            <person name="Calhoun S."/>
            <person name="Haridas S."/>
            <person name="Kuo A."/>
            <person name="Mondo S."/>
            <person name="Pangilinan J."/>
            <person name="Riley R."/>
            <person name="Labutti K."/>
            <person name="Andreopoulos B."/>
            <person name="Lipzen A."/>
            <person name="Chen C."/>
            <person name="Yanf M."/>
            <person name="Daum C."/>
            <person name="Ng V."/>
            <person name="Clum A."/>
            <person name="Steindorff A."/>
            <person name="Ohm R."/>
            <person name="Martin F."/>
            <person name="Silar P."/>
            <person name="Natvig D."/>
            <person name="Lalanne C."/>
            <person name="Gautier V."/>
            <person name="Ament-Velasquez S.L."/>
            <person name="Kruys A."/>
            <person name="Hutchinson M.I."/>
            <person name="Powell A.J."/>
            <person name="Barry K."/>
            <person name="Miller A.N."/>
            <person name="Grigoriev I.V."/>
            <person name="Debuchy R."/>
            <person name="Gladieux P."/>
            <person name="Thoren M.H."/>
            <person name="Johannesson H."/>
        </authorList>
    </citation>
    <scope>NUCLEOTIDE SEQUENCE</scope>
    <source>
        <strain evidence="3">PSN4</strain>
    </source>
</reference>
<feature type="region of interest" description="Disordered" evidence="1">
    <location>
        <begin position="198"/>
        <end position="311"/>
    </location>
</feature>
<evidence type="ECO:0000313" key="4">
    <source>
        <dbReference type="Proteomes" id="UP001239445"/>
    </source>
</evidence>
<feature type="compositionally biased region" description="Low complexity" evidence="1">
    <location>
        <begin position="208"/>
        <end position="225"/>
    </location>
</feature>
<dbReference type="Pfam" id="PF17111">
    <property type="entry name" value="PigL_N"/>
    <property type="match status" value="1"/>
</dbReference>
<dbReference type="InterPro" id="IPR031348">
    <property type="entry name" value="PigL_N"/>
</dbReference>
<name>A0AAJ0FAF9_9PEZI</name>
<keyword evidence="4" id="KW-1185">Reference proteome</keyword>
<proteinExistence type="predicted"/>
<dbReference type="Proteomes" id="UP001239445">
    <property type="component" value="Unassembled WGS sequence"/>
</dbReference>
<protein>
    <recommendedName>
        <fullName evidence="2">Azaphilone pigments biosynthesis cluster protein L N-terminal domain-containing protein</fullName>
    </recommendedName>
</protein>
<accession>A0AAJ0FAF9</accession>
<organism evidence="3 4">
    <name type="scientific">Echria macrotheca</name>
    <dbReference type="NCBI Taxonomy" id="438768"/>
    <lineage>
        <taxon>Eukaryota</taxon>
        <taxon>Fungi</taxon>
        <taxon>Dikarya</taxon>
        <taxon>Ascomycota</taxon>
        <taxon>Pezizomycotina</taxon>
        <taxon>Sordariomycetes</taxon>
        <taxon>Sordariomycetidae</taxon>
        <taxon>Sordariales</taxon>
        <taxon>Schizotheciaceae</taxon>
        <taxon>Echria</taxon>
    </lineage>
</organism>
<evidence type="ECO:0000313" key="3">
    <source>
        <dbReference type="EMBL" id="KAK1760062.1"/>
    </source>
</evidence>
<feature type="domain" description="Azaphilone pigments biosynthesis cluster protein L N-terminal" evidence="2">
    <location>
        <begin position="1"/>
        <end position="182"/>
    </location>
</feature>
<evidence type="ECO:0000259" key="2">
    <source>
        <dbReference type="Pfam" id="PF17111"/>
    </source>
</evidence>